<feature type="non-terminal residue" evidence="2">
    <location>
        <position position="1"/>
    </location>
</feature>
<dbReference type="Proteomes" id="UP000626109">
    <property type="component" value="Unassembled WGS sequence"/>
</dbReference>
<evidence type="ECO:0000313" key="2">
    <source>
        <dbReference type="EMBL" id="CAE8644737.1"/>
    </source>
</evidence>
<gene>
    <name evidence="2" type="ORF">PGLA2088_LOCUS3306</name>
</gene>
<comment type="caution">
    <text evidence="2">The sequence shown here is derived from an EMBL/GenBank/DDBJ whole genome shotgun (WGS) entry which is preliminary data.</text>
</comment>
<name>A0A813I4U7_POLGL</name>
<feature type="compositionally biased region" description="Polar residues" evidence="1">
    <location>
        <begin position="80"/>
        <end position="94"/>
    </location>
</feature>
<feature type="region of interest" description="Disordered" evidence="1">
    <location>
        <begin position="57"/>
        <end position="94"/>
    </location>
</feature>
<evidence type="ECO:0000313" key="3">
    <source>
        <dbReference type="Proteomes" id="UP000626109"/>
    </source>
</evidence>
<reference evidence="2" key="1">
    <citation type="submission" date="2021-02" db="EMBL/GenBank/DDBJ databases">
        <authorList>
            <person name="Dougan E. K."/>
            <person name="Rhodes N."/>
            <person name="Thang M."/>
            <person name="Chan C."/>
        </authorList>
    </citation>
    <scope>NUCLEOTIDE SEQUENCE</scope>
</reference>
<sequence>EDASSTATFEAGAAAEEIPIALATTSTAATTTAAITTTPTRAATTSMTEIDGVSAVMPEPQESTPSASAALASQSRSNATESSPNPFFIPTSNDRTVTGEQVTAETLPANAQTLRAQQFESLKDLSFVAVVTGSGNVWNSKKCRRDLHAVARVAPGLERLALRNPKISVGRMTRRPGQAIEVLARISRQFCATYPEELLGVGKLLPSLRQLDVEVMKDMPPFDQSFTSALRSSGLAEALSVHDRPFHLRVGACPTWAWLLHRAVAEAEAKRGQTSLTLEILGECPAFEAPVTVLVAGADRFLEANSTTDPPV</sequence>
<dbReference type="AlphaFoldDB" id="A0A813I4U7"/>
<evidence type="ECO:0000256" key="1">
    <source>
        <dbReference type="SAM" id="MobiDB-lite"/>
    </source>
</evidence>
<protein>
    <submittedName>
        <fullName evidence="2">Uncharacterized protein</fullName>
    </submittedName>
</protein>
<accession>A0A813I4U7</accession>
<dbReference type="EMBL" id="CAJNNW010002852">
    <property type="protein sequence ID" value="CAE8644737.1"/>
    <property type="molecule type" value="Genomic_DNA"/>
</dbReference>
<feature type="compositionally biased region" description="Low complexity" evidence="1">
    <location>
        <begin position="66"/>
        <end position="79"/>
    </location>
</feature>
<organism evidence="2 3">
    <name type="scientific">Polarella glacialis</name>
    <name type="common">Dinoflagellate</name>
    <dbReference type="NCBI Taxonomy" id="89957"/>
    <lineage>
        <taxon>Eukaryota</taxon>
        <taxon>Sar</taxon>
        <taxon>Alveolata</taxon>
        <taxon>Dinophyceae</taxon>
        <taxon>Suessiales</taxon>
        <taxon>Suessiaceae</taxon>
        <taxon>Polarella</taxon>
    </lineage>
</organism>
<proteinExistence type="predicted"/>